<accession>A0A9X2NAT1</accession>
<proteinExistence type="predicted"/>
<protein>
    <submittedName>
        <fullName evidence="1">Uncharacterized protein</fullName>
    </submittedName>
</protein>
<comment type="caution">
    <text evidence="1">The sequence shown here is derived from an EMBL/GenBank/DDBJ whole genome shotgun (WGS) entry which is preliminary data.</text>
</comment>
<sequence>MRLAGLKWRATVSTARLAGVGYRVLRPGRPIRHAELVEDRFGAELAVDQAAALDLAVAWWLAARSPHSLVHLPLRSTGPLDLVLLHHSLGFRVSGWKQLRSRLSPPAMTTVTLPPTPFRPVERAEHERFFHRDFRDHLNYAFAADTLFVIGSRLAFELAAEEVRALAEDAPAQLARVPGDHVCAEIGLGRWVPHHRRNPAAQLHVYRRVLP</sequence>
<reference evidence="1" key="1">
    <citation type="submission" date="2022-06" db="EMBL/GenBank/DDBJ databases">
        <title>Amycolatopsis iheyaensis sp. nov., a new species of the genus Amycolatopsis isolated from soil in Iheya island, Japan.</title>
        <authorList>
            <person name="Ngamcharungchit C."/>
            <person name="Kanto H."/>
            <person name="Take A."/>
            <person name="Intra B."/>
            <person name="Matsumoto A."/>
            <person name="Panbangred W."/>
            <person name="Inahashi Y."/>
        </authorList>
    </citation>
    <scope>NUCLEOTIDE SEQUENCE</scope>
    <source>
        <strain evidence="1">OK19-0408</strain>
    </source>
</reference>
<name>A0A9X2NAT1_9PSEU</name>
<evidence type="ECO:0000313" key="1">
    <source>
        <dbReference type="EMBL" id="MCR6483692.1"/>
    </source>
</evidence>
<keyword evidence="2" id="KW-1185">Reference proteome</keyword>
<dbReference type="RefSeq" id="WP_257920328.1">
    <property type="nucleotide sequence ID" value="NZ_JAMXQV010000006.1"/>
</dbReference>
<evidence type="ECO:0000313" key="2">
    <source>
        <dbReference type="Proteomes" id="UP001144096"/>
    </source>
</evidence>
<organism evidence="1 2">
    <name type="scientific">Amycolatopsis iheyensis</name>
    <dbReference type="NCBI Taxonomy" id="2945988"/>
    <lineage>
        <taxon>Bacteria</taxon>
        <taxon>Bacillati</taxon>
        <taxon>Actinomycetota</taxon>
        <taxon>Actinomycetes</taxon>
        <taxon>Pseudonocardiales</taxon>
        <taxon>Pseudonocardiaceae</taxon>
        <taxon>Amycolatopsis</taxon>
    </lineage>
</organism>
<dbReference type="AlphaFoldDB" id="A0A9X2NAT1"/>
<dbReference type="Proteomes" id="UP001144096">
    <property type="component" value="Unassembled WGS sequence"/>
</dbReference>
<gene>
    <name evidence="1" type="ORF">M8542_12780</name>
</gene>
<dbReference type="EMBL" id="JAMXQV010000006">
    <property type="protein sequence ID" value="MCR6483692.1"/>
    <property type="molecule type" value="Genomic_DNA"/>
</dbReference>